<evidence type="ECO:0000256" key="1">
    <source>
        <dbReference type="SAM" id="MobiDB-lite"/>
    </source>
</evidence>
<name>A0A7N0UK89_KALFE</name>
<feature type="domain" description="CUE" evidence="2">
    <location>
        <begin position="462"/>
        <end position="505"/>
    </location>
</feature>
<dbReference type="InterPro" id="IPR009060">
    <property type="entry name" value="UBA-like_sf"/>
</dbReference>
<dbReference type="InterPro" id="IPR041800">
    <property type="entry name" value="ASCC2_CUE"/>
</dbReference>
<dbReference type="AlphaFoldDB" id="A0A7N0UK89"/>
<feature type="region of interest" description="Disordered" evidence="1">
    <location>
        <begin position="514"/>
        <end position="533"/>
    </location>
</feature>
<dbReference type="Gene3D" id="1.10.8.10">
    <property type="entry name" value="DNA helicase RuvA subunit, C-terminal domain"/>
    <property type="match status" value="1"/>
</dbReference>
<dbReference type="SMART" id="SM00546">
    <property type="entry name" value="CUE"/>
    <property type="match status" value="1"/>
</dbReference>
<proteinExistence type="predicted"/>
<dbReference type="SUPFAM" id="SSF46934">
    <property type="entry name" value="UBA-like"/>
    <property type="match status" value="1"/>
</dbReference>
<dbReference type="OMA" id="LSQHEFW"/>
<organism evidence="3 4">
    <name type="scientific">Kalanchoe fedtschenkoi</name>
    <name type="common">Lavender scallops</name>
    <name type="synonym">South American air plant</name>
    <dbReference type="NCBI Taxonomy" id="63787"/>
    <lineage>
        <taxon>Eukaryota</taxon>
        <taxon>Viridiplantae</taxon>
        <taxon>Streptophyta</taxon>
        <taxon>Embryophyta</taxon>
        <taxon>Tracheophyta</taxon>
        <taxon>Spermatophyta</taxon>
        <taxon>Magnoliopsida</taxon>
        <taxon>eudicotyledons</taxon>
        <taxon>Gunneridae</taxon>
        <taxon>Pentapetalae</taxon>
        <taxon>Saxifragales</taxon>
        <taxon>Crassulaceae</taxon>
        <taxon>Kalanchoe</taxon>
    </lineage>
</organism>
<evidence type="ECO:0000313" key="4">
    <source>
        <dbReference type="Proteomes" id="UP000594263"/>
    </source>
</evidence>
<keyword evidence="4" id="KW-1185">Reference proteome</keyword>
<protein>
    <recommendedName>
        <fullName evidence="2">CUE domain-containing protein</fullName>
    </recommendedName>
</protein>
<dbReference type="EnsemblPlants" id="Kaladp0071s0336.1.v1.1">
    <property type="protein sequence ID" value="Kaladp0071s0336.1.v1.1"/>
    <property type="gene ID" value="Kaladp0071s0336.v1.1"/>
</dbReference>
<dbReference type="InterPro" id="IPR052586">
    <property type="entry name" value="ASCC2"/>
</dbReference>
<dbReference type="InterPro" id="IPR003892">
    <property type="entry name" value="CUE"/>
</dbReference>
<evidence type="ECO:0000259" key="2">
    <source>
        <dbReference type="PROSITE" id="PS51140"/>
    </source>
</evidence>
<dbReference type="Proteomes" id="UP000594263">
    <property type="component" value="Unplaced"/>
</dbReference>
<dbReference type="CDD" id="cd14364">
    <property type="entry name" value="CUE_ASCC2"/>
    <property type="match status" value="1"/>
</dbReference>
<dbReference type="Pfam" id="PF02845">
    <property type="entry name" value="CUE"/>
    <property type="match status" value="1"/>
</dbReference>
<dbReference type="Gramene" id="Kaladp0071s0336.1.v1.1">
    <property type="protein sequence ID" value="Kaladp0071s0336.1.v1.1"/>
    <property type="gene ID" value="Kaladp0071s0336.v1.1"/>
</dbReference>
<feature type="compositionally biased region" description="Low complexity" evidence="1">
    <location>
        <begin position="769"/>
        <end position="778"/>
    </location>
</feature>
<dbReference type="PANTHER" id="PTHR21494">
    <property type="entry name" value="ACTIVATING SIGNAL COINTEGRATOR 1 COMPLEX SUBUNIT 2 ASC-1 COMPLEX SUBUNIT P100"/>
    <property type="match status" value="1"/>
</dbReference>
<accession>A0A7N0UK89</accession>
<feature type="compositionally biased region" description="Basic and acidic residues" evidence="1">
    <location>
        <begin position="752"/>
        <end position="761"/>
    </location>
</feature>
<evidence type="ECO:0000313" key="3">
    <source>
        <dbReference type="EnsemblPlants" id="Kaladp0071s0336.1.v1.1"/>
    </source>
</evidence>
<sequence length="804" mass="88953">MANNGDGICSRGQGGGNFVNYLPQDEAVAIGLGADEGGLDPLESQRVVDLLNRELSRLLKLNPTDFWRQVASDTSLHEFLDSFLQFRHRWYDFPQHEAKGLVAGVIVGEAELSRRVLMVLYRISSTNEPSGKASASLSPNDHSVLLQEKKLLNLPKLLDICAIYGHENRDLVTSLVYNAFKAQSEIHENFTSVMSQFLSIVHTMQQRCSSSLEVLLTSGSSRDHIPSRLHADYLEVMDFINDAVMSMDSLVSVHKPAAIVFACPVKLSNGDEELLRTLANLHDSLLPCLLRGFQLIYMDQESTSDKLNGGTLLETAFSIKMLSNNLVQFAWNLLEVCYLSDEVFRSDLRLPESMKMFPAMIEDSAIRADVLIQTLREINENMQHIELNHNIGTFLHNMDQNHDLVGHIEDLRNAGWISMENEQLQFLFGITRHERNVVASNLLSQSSSMSISGGKKEEEAAIIESKISQVKDLFPEYGKGFLSACLEVYNHNPEEVIQRILEGTLHGDLQSLDTTLDKMPPKSSAASAGRKDKGKGILVEPPVLSANSTVFSDKWTESQPTLSAQAGRFVRKARIDSNSPVNLDSWDERDLAKNTALVSQYEYNDEYDDSFDDLGLNIADSGLEENEALRDKLIPKADDSNPSDCAKWGSRKKPQFYVKDGKNYSYKVEGAIAVANTGEASLISQAQKEMIHGLGRGGNLPLGAVKKLTDLHKQVEKQDNQSDGTDGGSRGNQRGRGRRGGRGNFASSFGSKTDDSDRQNDQHGSAETGGRSNLSFSRGRGGRGHNHNRKDGSLKKHFSGVSGY</sequence>
<dbReference type="PROSITE" id="PS51140">
    <property type="entry name" value="CUE"/>
    <property type="match status" value="1"/>
</dbReference>
<dbReference type="GO" id="GO:0043130">
    <property type="term" value="F:ubiquitin binding"/>
    <property type="evidence" value="ECO:0007669"/>
    <property type="project" value="InterPro"/>
</dbReference>
<feature type="region of interest" description="Disordered" evidence="1">
    <location>
        <begin position="714"/>
        <end position="804"/>
    </location>
</feature>
<reference evidence="3" key="1">
    <citation type="submission" date="2021-01" db="UniProtKB">
        <authorList>
            <consortium name="EnsemblPlants"/>
        </authorList>
    </citation>
    <scope>IDENTIFICATION</scope>
</reference>
<dbReference type="PANTHER" id="PTHR21494:SF0">
    <property type="entry name" value="ACTIVATING SIGNAL COINTEGRATOR 1 COMPLEX SUBUNIT 2"/>
    <property type="match status" value="1"/>
</dbReference>